<dbReference type="PROSITE" id="PS50937">
    <property type="entry name" value="HTH_MERR_2"/>
    <property type="match status" value="1"/>
</dbReference>
<name>A0ABS6F744_9CLOT</name>
<dbReference type="EMBL" id="JAHLQL010000011">
    <property type="protein sequence ID" value="MBU5593438.1"/>
    <property type="molecule type" value="Genomic_DNA"/>
</dbReference>
<dbReference type="InterPro" id="IPR012925">
    <property type="entry name" value="TipAS_dom"/>
</dbReference>
<evidence type="ECO:0000259" key="1">
    <source>
        <dbReference type="PROSITE" id="PS50937"/>
    </source>
</evidence>
<dbReference type="Pfam" id="PF07739">
    <property type="entry name" value="TipAS"/>
    <property type="match status" value="1"/>
</dbReference>
<sequence>MEYTVKSVADITGVSIRTLHHYDHIGLLRPHNKTESGYRLYSDSDLEKLQQILFFKELDFTLEEIKKVMNSPIYDKKEALKCHKELLLRKKSRLDNILKSVEITIKAMEGEIDMSKKDMFESFDDSKIEEYRKEVREKYGEEIVDQCDKKTRGYNKDKWNSLNAEGERIFREISLLMNEGAREEKVQKLIKEHYKYINDNFYNCTPEIYKGLGDLYIQDERFTAYYENIKPGLAKFMKEAMHIFIDNM</sequence>
<dbReference type="InterPro" id="IPR000551">
    <property type="entry name" value="MerR-type_HTH_dom"/>
</dbReference>
<accession>A0ABS6F744</accession>
<feature type="domain" description="HTH merR-type" evidence="1">
    <location>
        <begin position="1"/>
        <end position="71"/>
    </location>
</feature>
<dbReference type="PANTHER" id="PTHR30204">
    <property type="entry name" value="REDOX-CYCLING DRUG-SENSING TRANSCRIPTIONAL ACTIVATOR SOXR"/>
    <property type="match status" value="1"/>
</dbReference>
<evidence type="ECO:0000313" key="2">
    <source>
        <dbReference type="EMBL" id="MBU5593438.1"/>
    </source>
</evidence>
<dbReference type="RefSeq" id="WP_216458091.1">
    <property type="nucleotide sequence ID" value="NZ_JAHLQL010000011.1"/>
</dbReference>
<dbReference type="CDD" id="cd01106">
    <property type="entry name" value="HTH_TipAL-Mta"/>
    <property type="match status" value="1"/>
</dbReference>
<dbReference type="Pfam" id="PF13411">
    <property type="entry name" value="MerR_1"/>
    <property type="match status" value="1"/>
</dbReference>
<dbReference type="PANTHER" id="PTHR30204:SF90">
    <property type="entry name" value="HTH-TYPE TRANSCRIPTIONAL ACTIVATOR MTA"/>
    <property type="match status" value="1"/>
</dbReference>
<proteinExistence type="predicted"/>
<dbReference type="SMART" id="SM00422">
    <property type="entry name" value="HTH_MERR"/>
    <property type="match status" value="1"/>
</dbReference>
<evidence type="ECO:0000313" key="3">
    <source>
        <dbReference type="Proteomes" id="UP000736583"/>
    </source>
</evidence>
<organism evidence="2 3">
    <name type="scientific">Clostridium simiarum</name>
    <dbReference type="NCBI Taxonomy" id="2841506"/>
    <lineage>
        <taxon>Bacteria</taxon>
        <taxon>Bacillati</taxon>
        <taxon>Bacillota</taxon>
        <taxon>Clostridia</taxon>
        <taxon>Eubacteriales</taxon>
        <taxon>Clostridiaceae</taxon>
        <taxon>Clostridium</taxon>
    </lineage>
</organism>
<dbReference type="Proteomes" id="UP000736583">
    <property type="component" value="Unassembled WGS sequence"/>
</dbReference>
<protein>
    <submittedName>
        <fullName evidence="2">MerR family transcriptional regulator</fullName>
    </submittedName>
</protein>
<keyword evidence="3" id="KW-1185">Reference proteome</keyword>
<gene>
    <name evidence="2" type="ORF">KQI89_16985</name>
</gene>
<reference evidence="2 3" key="1">
    <citation type="submission" date="2021-06" db="EMBL/GenBank/DDBJ databases">
        <authorList>
            <person name="Sun Q."/>
            <person name="Li D."/>
        </authorList>
    </citation>
    <scope>NUCLEOTIDE SEQUENCE [LARGE SCALE GENOMIC DNA]</scope>
    <source>
        <strain evidence="2 3">MSJ-4</strain>
    </source>
</reference>
<comment type="caution">
    <text evidence="2">The sequence shown here is derived from an EMBL/GenBank/DDBJ whole genome shotgun (WGS) entry which is preliminary data.</text>
</comment>
<dbReference type="InterPro" id="IPR047057">
    <property type="entry name" value="MerR_fam"/>
</dbReference>